<sequence>MDIHITRLEERYGQNYLLLQSMSLVRGFYLGTLMPFYMLMIRLVVHHKVVSLVYIFNGLLMHMA</sequence>
<dbReference type="Proteomes" id="UP000026915">
    <property type="component" value="Chromosome 3"/>
</dbReference>
<dbReference type="InParanoid" id="A0A061G4L3"/>
<dbReference type="AlphaFoldDB" id="A0A061G4L3"/>
<keyword evidence="3" id="KW-1185">Reference proteome</keyword>
<dbReference type="HOGENOM" id="CLU_2872161_0_0_1"/>
<evidence type="ECO:0000256" key="1">
    <source>
        <dbReference type="SAM" id="Phobius"/>
    </source>
</evidence>
<gene>
    <name evidence="2" type="ORF">TCM_015966</name>
</gene>
<evidence type="ECO:0000313" key="2">
    <source>
        <dbReference type="EMBL" id="EOY24338.1"/>
    </source>
</evidence>
<accession>A0A061G4L3</accession>
<evidence type="ECO:0000313" key="3">
    <source>
        <dbReference type="Proteomes" id="UP000026915"/>
    </source>
</evidence>
<protein>
    <submittedName>
        <fullName evidence="2">Uncharacterized protein</fullName>
    </submittedName>
</protein>
<keyword evidence="1" id="KW-0812">Transmembrane</keyword>
<dbReference type="EMBL" id="CM001881">
    <property type="protein sequence ID" value="EOY24338.1"/>
    <property type="molecule type" value="Genomic_DNA"/>
</dbReference>
<feature type="transmembrane region" description="Helical" evidence="1">
    <location>
        <begin position="27"/>
        <end position="45"/>
    </location>
</feature>
<keyword evidence="1" id="KW-0472">Membrane</keyword>
<name>A0A061G4L3_THECC</name>
<organism evidence="2 3">
    <name type="scientific">Theobroma cacao</name>
    <name type="common">Cacao</name>
    <name type="synonym">Cocoa</name>
    <dbReference type="NCBI Taxonomy" id="3641"/>
    <lineage>
        <taxon>Eukaryota</taxon>
        <taxon>Viridiplantae</taxon>
        <taxon>Streptophyta</taxon>
        <taxon>Embryophyta</taxon>
        <taxon>Tracheophyta</taxon>
        <taxon>Spermatophyta</taxon>
        <taxon>Magnoliopsida</taxon>
        <taxon>eudicotyledons</taxon>
        <taxon>Gunneridae</taxon>
        <taxon>Pentapetalae</taxon>
        <taxon>rosids</taxon>
        <taxon>malvids</taxon>
        <taxon>Malvales</taxon>
        <taxon>Malvaceae</taxon>
        <taxon>Byttnerioideae</taxon>
        <taxon>Theobroma</taxon>
    </lineage>
</organism>
<reference evidence="2 3" key="1">
    <citation type="journal article" date="2013" name="Genome Biol.">
        <title>The genome sequence of the most widely cultivated cacao type and its use to identify candidate genes regulating pod color.</title>
        <authorList>
            <person name="Motamayor J.C."/>
            <person name="Mockaitis K."/>
            <person name="Schmutz J."/>
            <person name="Haiminen N."/>
            <person name="Iii D.L."/>
            <person name="Cornejo O."/>
            <person name="Findley S.D."/>
            <person name="Zheng P."/>
            <person name="Utro F."/>
            <person name="Royaert S."/>
            <person name="Saski C."/>
            <person name="Jenkins J."/>
            <person name="Podicheti R."/>
            <person name="Zhao M."/>
            <person name="Scheffler B.E."/>
            <person name="Stack J.C."/>
            <person name="Feltus F.A."/>
            <person name="Mustiga G.M."/>
            <person name="Amores F."/>
            <person name="Phillips W."/>
            <person name="Marelli J.P."/>
            <person name="May G.D."/>
            <person name="Shapiro H."/>
            <person name="Ma J."/>
            <person name="Bustamante C.D."/>
            <person name="Schnell R.J."/>
            <person name="Main D."/>
            <person name="Gilbert D."/>
            <person name="Parida L."/>
            <person name="Kuhn D.N."/>
        </authorList>
    </citation>
    <scope>NUCLEOTIDE SEQUENCE [LARGE SCALE GENOMIC DNA]</scope>
    <source>
        <strain evidence="3">cv. Matina 1-6</strain>
    </source>
</reference>
<dbReference type="Gramene" id="EOY24338">
    <property type="protein sequence ID" value="EOY24338"/>
    <property type="gene ID" value="TCM_015966"/>
</dbReference>
<keyword evidence="1" id="KW-1133">Transmembrane helix</keyword>
<proteinExistence type="predicted"/>